<evidence type="ECO:0000259" key="2">
    <source>
        <dbReference type="Pfam" id="PF20432"/>
    </source>
</evidence>
<gene>
    <name evidence="3" type="ORF">O7A60_24985</name>
</gene>
<keyword evidence="4" id="KW-1185">Reference proteome</keyword>
<name>A0ABU8L203_9HYPH</name>
<accession>A0ABU8L203</accession>
<evidence type="ECO:0000259" key="1">
    <source>
        <dbReference type="Pfam" id="PF09722"/>
    </source>
</evidence>
<evidence type="ECO:0000313" key="4">
    <source>
        <dbReference type="Proteomes" id="UP001387293"/>
    </source>
</evidence>
<dbReference type="Pfam" id="PF09722">
    <property type="entry name" value="Xre_MbcA_ParS_C"/>
    <property type="match status" value="1"/>
</dbReference>
<dbReference type="InterPro" id="IPR046847">
    <property type="entry name" value="Xre-like_HTH"/>
</dbReference>
<dbReference type="Proteomes" id="UP001387293">
    <property type="component" value="Unassembled WGS sequence"/>
</dbReference>
<comment type="caution">
    <text evidence="3">The sequence shown here is derived from an EMBL/GenBank/DDBJ whole genome shotgun (WGS) entry which is preliminary data.</text>
</comment>
<organism evidence="3 4">
    <name type="scientific">Mesorhizobium salmacidum</name>
    <dbReference type="NCBI Taxonomy" id="3015171"/>
    <lineage>
        <taxon>Bacteria</taxon>
        <taxon>Pseudomonadati</taxon>
        <taxon>Pseudomonadota</taxon>
        <taxon>Alphaproteobacteria</taxon>
        <taxon>Hyphomicrobiales</taxon>
        <taxon>Phyllobacteriaceae</taxon>
        <taxon>Mesorhizobium</taxon>
    </lineage>
</organism>
<feature type="domain" description="Antitoxin Xre/MbcA/ParS-like toxin-binding" evidence="1">
    <location>
        <begin position="91"/>
        <end position="141"/>
    </location>
</feature>
<reference evidence="3 4" key="1">
    <citation type="submission" date="2022-12" db="EMBL/GenBank/DDBJ databases">
        <authorList>
            <person name="Muema E."/>
        </authorList>
    </citation>
    <scope>NUCLEOTIDE SEQUENCE [LARGE SCALE GENOMIC DNA]</scope>
    <source>
        <strain evidence="4">1326</strain>
    </source>
</reference>
<dbReference type="EMBL" id="JAPYKS010000021">
    <property type="protein sequence ID" value="MEI9411996.1"/>
    <property type="molecule type" value="Genomic_DNA"/>
</dbReference>
<sequence>MLALANVADVLGLPIRGTAALSPFGLISRIEEGLPFATLERVSQFVSPNDSQFKYRLVPKATYDRRKKGQLRLSSEEGTRVARVARVWNLALEVWQREDEARDFLFRSHAMLEDKRPIDVVIQNEFGAEMVLDILASLKYGSAA</sequence>
<dbReference type="InterPro" id="IPR024467">
    <property type="entry name" value="Xre/MbcA/ParS-like_toxin-bd"/>
</dbReference>
<evidence type="ECO:0000313" key="3">
    <source>
        <dbReference type="EMBL" id="MEI9411996.1"/>
    </source>
</evidence>
<dbReference type="RefSeq" id="WP_027143753.1">
    <property type="nucleotide sequence ID" value="NZ_JAPYKS010000021.1"/>
</dbReference>
<protein>
    <submittedName>
        <fullName evidence="3">DUF2384 domain-containing protein</fullName>
    </submittedName>
</protein>
<feature type="domain" description="Antitoxin Xre-like helix-turn-helix" evidence="2">
    <location>
        <begin position="26"/>
        <end position="86"/>
    </location>
</feature>
<proteinExistence type="predicted"/>
<dbReference type="Pfam" id="PF20432">
    <property type="entry name" value="Xre-like-HTH"/>
    <property type="match status" value="1"/>
</dbReference>
<dbReference type="NCBIfam" id="TIGR02293">
    <property type="entry name" value="TAS_TIGR02293"/>
    <property type="match status" value="1"/>
</dbReference>
<dbReference type="InterPro" id="IPR011979">
    <property type="entry name" value="Antitox_Xre"/>
</dbReference>